<comment type="caution">
    <text evidence="2">The sequence shown here is derived from an EMBL/GenBank/DDBJ whole genome shotgun (WGS) entry which is preliminary data.</text>
</comment>
<name>A0ABQ4QHD4_9HYPH</name>
<proteinExistence type="predicted"/>
<gene>
    <name evidence="2" type="ORF">AFCDBAGC_2490</name>
</gene>
<dbReference type="Gene3D" id="3.40.630.30">
    <property type="match status" value="1"/>
</dbReference>
<organism evidence="2 3">
    <name type="scientific">Methylobacterium cerastii</name>
    <dbReference type="NCBI Taxonomy" id="932741"/>
    <lineage>
        <taxon>Bacteria</taxon>
        <taxon>Pseudomonadati</taxon>
        <taxon>Pseudomonadota</taxon>
        <taxon>Alphaproteobacteria</taxon>
        <taxon>Hyphomicrobiales</taxon>
        <taxon>Methylobacteriaceae</taxon>
        <taxon>Methylobacterium</taxon>
    </lineage>
</organism>
<dbReference type="EMBL" id="BPQG01000036">
    <property type="protein sequence ID" value="GJD44623.1"/>
    <property type="molecule type" value="Genomic_DNA"/>
</dbReference>
<dbReference type="InterPro" id="IPR000182">
    <property type="entry name" value="GNAT_dom"/>
</dbReference>
<evidence type="ECO:0000259" key="1">
    <source>
        <dbReference type="PROSITE" id="PS51186"/>
    </source>
</evidence>
<sequence>MFPDLTRDDVFRIETRSLWLRWPRAKDVDAIVRLAGERAVAEMTARIRHPIDRAETEAFVIEARRCNALGDGLAMAVSLRSDPAGLVGFVGIRSDAAVDGARLGYWLGRPHWGRGLATEASVAMAHAYFAYAGGTALTAEARVENPASRRVLEKVGFVRTGTATEYFPIRGWEMTSDRFRLDRAAWSARADRVACDRAA</sequence>
<dbReference type="SUPFAM" id="SSF55729">
    <property type="entry name" value="Acyl-CoA N-acyltransferases (Nat)"/>
    <property type="match status" value="1"/>
</dbReference>
<reference evidence="2 3" key="1">
    <citation type="journal article" date="2021" name="Front. Microbiol.">
        <title>Comprehensive Comparative Genomics and Phenotyping of Methylobacterium Species.</title>
        <authorList>
            <person name="Alessa O."/>
            <person name="Ogura Y."/>
            <person name="Fujitani Y."/>
            <person name="Takami H."/>
            <person name="Hayashi T."/>
            <person name="Sahin N."/>
            <person name="Tani A."/>
        </authorList>
    </citation>
    <scope>NUCLEOTIDE SEQUENCE [LARGE SCALE GENOMIC DNA]</scope>
    <source>
        <strain evidence="2 3">DSM 23679</strain>
    </source>
</reference>
<feature type="domain" description="N-acetyltransferase" evidence="1">
    <location>
        <begin position="13"/>
        <end position="182"/>
    </location>
</feature>
<dbReference type="PANTHER" id="PTHR43792">
    <property type="entry name" value="GNAT FAMILY, PUTATIVE (AFU_ORTHOLOGUE AFUA_3G00765)-RELATED-RELATED"/>
    <property type="match status" value="1"/>
</dbReference>
<keyword evidence="3" id="KW-1185">Reference proteome</keyword>
<dbReference type="RefSeq" id="WP_147830233.1">
    <property type="nucleotide sequence ID" value="NZ_BPQG01000036.1"/>
</dbReference>
<evidence type="ECO:0000313" key="3">
    <source>
        <dbReference type="Proteomes" id="UP001055117"/>
    </source>
</evidence>
<dbReference type="Pfam" id="PF13302">
    <property type="entry name" value="Acetyltransf_3"/>
    <property type="match status" value="1"/>
</dbReference>
<dbReference type="InterPro" id="IPR016181">
    <property type="entry name" value="Acyl_CoA_acyltransferase"/>
</dbReference>
<dbReference type="InterPro" id="IPR051531">
    <property type="entry name" value="N-acetyltransferase"/>
</dbReference>
<dbReference type="Proteomes" id="UP001055117">
    <property type="component" value="Unassembled WGS sequence"/>
</dbReference>
<protein>
    <recommendedName>
        <fullName evidence="1">N-acetyltransferase domain-containing protein</fullName>
    </recommendedName>
</protein>
<accession>A0ABQ4QHD4</accession>
<dbReference type="PROSITE" id="PS51186">
    <property type="entry name" value="GNAT"/>
    <property type="match status" value="1"/>
</dbReference>
<evidence type="ECO:0000313" key="2">
    <source>
        <dbReference type="EMBL" id="GJD44623.1"/>
    </source>
</evidence>